<dbReference type="GO" id="GO:0047470">
    <property type="term" value="F:(1,4)-alpha-D-glucan 1-alpha-D-glucosylmutase activity"/>
    <property type="evidence" value="ECO:0007669"/>
    <property type="project" value="TreeGrafter"/>
</dbReference>
<feature type="domain" description="Glycosyl hydrolase family 13 catalytic" evidence="2">
    <location>
        <begin position="20"/>
        <end position="675"/>
    </location>
</feature>
<dbReference type="SMART" id="SM00642">
    <property type="entry name" value="Aamy"/>
    <property type="match status" value="1"/>
</dbReference>
<protein>
    <submittedName>
        <fullName evidence="3">Maltooligosyltrehalose synthase TreY [Mycobacterium tuberculosis H37Rv]</fullName>
    </submittedName>
</protein>
<dbReference type="Proteomes" id="UP000252015">
    <property type="component" value="Unassembled WGS sequence"/>
</dbReference>
<keyword evidence="1" id="KW-0413">Isomerase</keyword>
<dbReference type="Gene3D" id="1.10.150.200">
    <property type="entry name" value="Maltooligosyl trehalose synthase, domain 3"/>
    <property type="match status" value="1"/>
</dbReference>
<evidence type="ECO:0000259" key="2">
    <source>
        <dbReference type="SMART" id="SM00642"/>
    </source>
</evidence>
<accession>A0A375Z345</accession>
<dbReference type="InterPro" id="IPR012767">
    <property type="entry name" value="Trehalose_TreY"/>
</dbReference>
<proteinExistence type="predicted"/>
<dbReference type="STRING" id="29313.BHQ16_14850"/>
<dbReference type="Pfam" id="PF00128">
    <property type="entry name" value="Alpha-amylase"/>
    <property type="match status" value="1"/>
</dbReference>
<dbReference type="Gene3D" id="1.10.10.470">
    <property type="entry name" value="Maltooligosyl trehalose synthase, domain 4"/>
    <property type="match status" value="1"/>
</dbReference>
<dbReference type="RefSeq" id="WP_113964285.1">
    <property type="nucleotide sequence ID" value="NZ_UEGW01000001.1"/>
</dbReference>
<dbReference type="Gene3D" id="3.30.1590.10">
    <property type="entry name" value="Maltooligosyl trehalose synthase, domain 2"/>
    <property type="match status" value="1"/>
</dbReference>
<dbReference type="PANTHER" id="PTHR10357:SF216">
    <property type="entry name" value="MALTOOLIGOSYL TREHALOSE SYNTHASE-RELATED"/>
    <property type="match status" value="1"/>
</dbReference>
<dbReference type="InterPro" id="IPR006047">
    <property type="entry name" value="GH13_cat_dom"/>
</dbReference>
<keyword evidence="4" id="KW-1185">Reference proteome</keyword>
<dbReference type="Gene3D" id="3.20.20.80">
    <property type="entry name" value="Glycosidases"/>
    <property type="match status" value="1"/>
</dbReference>
<dbReference type="InterPro" id="IPR013797">
    <property type="entry name" value="Maltooligo_trehalose_synth_4"/>
</dbReference>
<dbReference type="GO" id="GO:0030980">
    <property type="term" value="P:alpha-glucan catabolic process"/>
    <property type="evidence" value="ECO:0007669"/>
    <property type="project" value="TreeGrafter"/>
</dbReference>
<gene>
    <name evidence="3" type="ORF">MSP7336_03674</name>
</gene>
<dbReference type="PANTHER" id="PTHR10357">
    <property type="entry name" value="ALPHA-AMYLASE FAMILY MEMBER"/>
    <property type="match status" value="1"/>
</dbReference>
<organism evidence="3 4">
    <name type="scientific">Mycobacterium shimoidei</name>
    <dbReference type="NCBI Taxonomy" id="29313"/>
    <lineage>
        <taxon>Bacteria</taxon>
        <taxon>Bacillati</taxon>
        <taxon>Actinomycetota</taxon>
        <taxon>Actinomycetes</taxon>
        <taxon>Mycobacteriales</taxon>
        <taxon>Mycobacteriaceae</taxon>
        <taxon>Mycobacterium</taxon>
    </lineage>
</organism>
<dbReference type="NCBIfam" id="TIGR02401">
    <property type="entry name" value="trehalose_TreY"/>
    <property type="match status" value="1"/>
</dbReference>
<dbReference type="AlphaFoldDB" id="A0A375Z345"/>
<dbReference type="EMBL" id="UEGW01000001">
    <property type="protein sequence ID" value="SRX95405.1"/>
    <property type="molecule type" value="Genomic_DNA"/>
</dbReference>
<evidence type="ECO:0000313" key="3">
    <source>
        <dbReference type="EMBL" id="SRX95405.1"/>
    </source>
</evidence>
<dbReference type="InterPro" id="IPR017853">
    <property type="entry name" value="GH"/>
</dbReference>
<reference evidence="3 4" key="1">
    <citation type="submission" date="2018-05" db="EMBL/GenBank/DDBJ databases">
        <authorList>
            <consortium name="IHU Genomes"/>
        </authorList>
    </citation>
    <scope>NUCLEOTIDE SEQUENCE [LARGE SCALE GENOMIC DNA]</scope>
    <source>
        <strain evidence="3 4">P7336</strain>
    </source>
</reference>
<name>A0A375Z345_MYCSH</name>
<evidence type="ECO:0000313" key="4">
    <source>
        <dbReference type="Proteomes" id="UP000252015"/>
    </source>
</evidence>
<dbReference type="GO" id="GO:0005992">
    <property type="term" value="P:trehalose biosynthetic process"/>
    <property type="evidence" value="ECO:0007669"/>
    <property type="project" value="TreeGrafter"/>
</dbReference>
<sequence>MAFPVLSTYRLQLRGPQSGFAFTFADAEELVDYLDELGISHLYLSPIMTAVHGSAHGYDVVDPTIVSPELGGAQGLARLSATARERGLGLIVDVVPNHMGIDKPEQNPWWWDVLRHGRSSQYARFFDIDWQLDSDADQGRIVLPVLGSDDDIADLTVDGDVLRLGDLAFPIAPGTGGRSGPDVHDRQHYRLVGWRSGACGYRRFFSITSLAGLRQDDRRVFDAWHAEVARWFADGLVDGVRIDHPDGLSDPAGYLEWLRELTGPDAWIVIEKILAVDEALEPTLPVAGTTGYDVLREVGGLFVDPTGAPALTALFESAGVDYQAMPALLTELKTVAATDTLASELARLRRCITAASGADHPLLGDAVAHLLSHIPVYRSDYRGLTATLPTALAQTEAEAPELGPPLQLIAAAVATDRESAVRLQQLCGAVTAKATEDCLFYRDARLVSLNEVGGDPQRFGVGAAEFHHRAAARARLWPQTMTTLTTHDTKRGEDVRARIGVLSQVPSLWTEFVARWETTTPSPDPATGLFLWQNIFGVWPVDGKVTTELRDRLHAYTEKAIREAALHTSWHEPNPEFEAAVHRWLDNVLDGPAAAELTSLVNQLRAHIENDALGQKLLALTVPGIPDVYQGTELWDDSLVDPDNRRLVDYSARRAELKTRNHPKIRVVHAALRLRRSRPDPFLHGGYQPVIASGAASDHVVAFRRGDDVLVAVSRWTVRLQDTGWADTVIPLPDGSWTDTLSGRTHTGVTAVAELFAELPVALLERSDG</sequence>
<dbReference type="SUPFAM" id="SSF51445">
    <property type="entry name" value="(Trans)glycosidases"/>
    <property type="match status" value="1"/>
</dbReference>
<evidence type="ECO:0000256" key="1">
    <source>
        <dbReference type="ARBA" id="ARBA00023235"/>
    </source>
</evidence>
<dbReference type="CDD" id="cd11336">
    <property type="entry name" value="AmyAc_MTSase"/>
    <property type="match status" value="1"/>
</dbReference>